<organism evidence="10 11">
    <name type="scientific">Candidatus Deianiraea vastatrix</name>
    <dbReference type="NCBI Taxonomy" id="2163644"/>
    <lineage>
        <taxon>Bacteria</taxon>
        <taxon>Pseudomonadati</taxon>
        <taxon>Pseudomonadota</taxon>
        <taxon>Alphaproteobacteria</taxon>
        <taxon>Rickettsiales</taxon>
        <taxon>Candidatus Deianiraeaceae</taxon>
        <taxon>Candidatus Deianiraea</taxon>
    </lineage>
</organism>
<comment type="function">
    <text evidence="9">Catalyzes hydrolysis of the D-alanyl-D-alanine dipeptide.</text>
</comment>
<feature type="binding site" evidence="9">
    <location>
        <position position="99"/>
    </location>
    <ligand>
        <name>Zn(2+)</name>
        <dbReference type="ChEBI" id="CHEBI:29105"/>
        <note>catalytic</note>
    </ligand>
</feature>
<name>A0A5B8XCN6_9RICK</name>
<keyword evidence="4 9" id="KW-0378">Hydrolase</keyword>
<dbReference type="OrthoDB" id="9801430at2"/>
<dbReference type="Proteomes" id="UP000321934">
    <property type="component" value="Chromosome"/>
</dbReference>
<evidence type="ECO:0000256" key="2">
    <source>
        <dbReference type="ARBA" id="ARBA00022670"/>
    </source>
</evidence>
<gene>
    <name evidence="9" type="primary">ddpX</name>
    <name evidence="10" type="ORF">Deia_00311</name>
</gene>
<comment type="catalytic activity">
    <reaction evidence="1 9">
        <text>D-alanyl-D-alanine + H2O = 2 D-alanine</text>
        <dbReference type="Rhea" id="RHEA:20661"/>
        <dbReference type="ChEBI" id="CHEBI:15377"/>
        <dbReference type="ChEBI" id="CHEBI:57416"/>
        <dbReference type="ChEBI" id="CHEBI:57822"/>
        <dbReference type="EC" id="3.4.13.22"/>
    </reaction>
</comment>
<keyword evidence="5 9" id="KW-0862">Zinc</keyword>
<evidence type="ECO:0000313" key="10">
    <source>
        <dbReference type="EMBL" id="QED23118.1"/>
    </source>
</evidence>
<dbReference type="EMBL" id="CP029077">
    <property type="protein sequence ID" value="QED23118.1"/>
    <property type="molecule type" value="Genomic_DNA"/>
</dbReference>
<dbReference type="PANTHER" id="PTHR43126">
    <property type="entry name" value="D-ALANYL-D-ALANINE DIPEPTIDASE"/>
    <property type="match status" value="1"/>
</dbReference>
<feature type="binding site" evidence="9">
    <location>
        <position position="165"/>
    </location>
    <ligand>
        <name>Zn(2+)</name>
        <dbReference type="ChEBI" id="CHEBI:29105"/>
        <note>catalytic</note>
    </ligand>
</feature>
<evidence type="ECO:0000256" key="8">
    <source>
        <dbReference type="ARBA" id="ARBA00023316"/>
    </source>
</evidence>
<evidence type="ECO:0000256" key="4">
    <source>
        <dbReference type="ARBA" id="ARBA00022801"/>
    </source>
</evidence>
<evidence type="ECO:0000313" key="11">
    <source>
        <dbReference type="Proteomes" id="UP000321934"/>
    </source>
</evidence>
<feature type="binding site" evidence="9">
    <location>
        <position position="106"/>
    </location>
    <ligand>
        <name>Zn(2+)</name>
        <dbReference type="ChEBI" id="CHEBI:29105"/>
        <note>catalytic</note>
    </ligand>
</feature>
<dbReference type="Pfam" id="PF01427">
    <property type="entry name" value="Peptidase_M15"/>
    <property type="match status" value="1"/>
</dbReference>
<dbReference type="RefSeq" id="WP_146820410.1">
    <property type="nucleotide sequence ID" value="NZ_CP029077.1"/>
</dbReference>
<keyword evidence="3 9" id="KW-0479">Metal-binding</keyword>
<evidence type="ECO:0000256" key="5">
    <source>
        <dbReference type="ARBA" id="ARBA00022833"/>
    </source>
</evidence>
<keyword evidence="7 9" id="KW-0482">Metalloprotease</keyword>
<dbReference type="InterPro" id="IPR009045">
    <property type="entry name" value="Zn_M74/Hedgehog-like"/>
</dbReference>
<dbReference type="GO" id="GO:0160237">
    <property type="term" value="F:D-Ala-D-Ala dipeptidase activity"/>
    <property type="evidence" value="ECO:0007669"/>
    <property type="project" value="UniProtKB-EC"/>
</dbReference>
<evidence type="ECO:0000256" key="7">
    <source>
        <dbReference type="ARBA" id="ARBA00023049"/>
    </source>
</evidence>
<dbReference type="HAMAP" id="MF_01924">
    <property type="entry name" value="A_A_dipeptidase"/>
    <property type="match status" value="1"/>
</dbReference>
<dbReference type="PANTHER" id="PTHR43126:SF1">
    <property type="entry name" value="D-ALANYL-D-ALANINE DIPEPTIDASE"/>
    <property type="match status" value="1"/>
</dbReference>
<evidence type="ECO:0000256" key="6">
    <source>
        <dbReference type="ARBA" id="ARBA00022997"/>
    </source>
</evidence>
<keyword evidence="2 9" id="KW-0645">Protease</keyword>
<evidence type="ECO:0000256" key="9">
    <source>
        <dbReference type="HAMAP-Rule" id="MF_01924"/>
    </source>
</evidence>
<dbReference type="AlphaFoldDB" id="A0A5B8XCN6"/>
<dbReference type="PIRSF" id="PIRSF026671">
    <property type="entry name" value="AA_dipeptidase"/>
    <property type="match status" value="1"/>
</dbReference>
<proteinExistence type="inferred from homology"/>
<dbReference type="GO" id="GO:0008237">
    <property type="term" value="F:metallopeptidase activity"/>
    <property type="evidence" value="ECO:0007669"/>
    <property type="project" value="UniProtKB-KW"/>
</dbReference>
<dbReference type="GO" id="GO:0008270">
    <property type="term" value="F:zinc ion binding"/>
    <property type="evidence" value="ECO:0007669"/>
    <property type="project" value="UniProtKB-UniRule"/>
</dbReference>
<dbReference type="EC" id="3.4.13.22" evidence="9"/>
<dbReference type="Gene3D" id="3.30.1380.10">
    <property type="match status" value="1"/>
</dbReference>
<evidence type="ECO:0000256" key="3">
    <source>
        <dbReference type="ARBA" id="ARBA00022723"/>
    </source>
</evidence>
<accession>A0A5B8XCN6</accession>
<comment type="cofactor">
    <cofactor evidence="9">
        <name>Zn(2+)</name>
        <dbReference type="ChEBI" id="CHEBI:29105"/>
    </cofactor>
    <text evidence="9">Binds 1 zinc ion per subunit.</text>
</comment>
<dbReference type="GO" id="GO:0006508">
    <property type="term" value="P:proteolysis"/>
    <property type="evidence" value="ECO:0007669"/>
    <property type="project" value="UniProtKB-KW"/>
</dbReference>
<dbReference type="CDD" id="cd14840">
    <property type="entry name" value="D-Ala-D-Ala_dipeptidase_Aad"/>
    <property type="match status" value="1"/>
</dbReference>
<dbReference type="InterPro" id="IPR000755">
    <property type="entry name" value="A_A_dipeptidase"/>
</dbReference>
<keyword evidence="6 9" id="KW-0224">Dipeptidase</keyword>
<keyword evidence="8" id="KW-0961">Cell wall biogenesis/degradation</keyword>
<dbReference type="SUPFAM" id="SSF55166">
    <property type="entry name" value="Hedgehog/DD-peptidase"/>
    <property type="match status" value="1"/>
</dbReference>
<keyword evidence="11" id="KW-1185">Reference proteome</keyword>
<evidence type="ECO:0000256" key="1">
    <source>
        <dbReference type="ARBA" id="ARBA00001362"/>
    </source>
</evidence>
<feature type="site" description="Transition state stabilizer" evidence="9">
    <location>
        <position position="71"/>
    </location>
</feature>
<reference evidence="10 11" key="1">
    <citation type="journal article" date="2019" name="ISME J.">
        <title>Deianiraea, an extracellular bacterium associated with the ciliate Paramecium, suggests an alternative scenario for the evolution of Rickettsiales.</title>
        <authorList>
            <person name="Castelli M."/>
            <person name="Sabaneyeva E."/>
            <person name="Lanzoni O."/>
            <person name="Lebedeva N."/>
            <person name="Floriano A.M."/>
            <person name="Gaiarsa S."/>
            <person name="Benken K."/>
            <person name="Modeo L."/>
            <person name="Bandi C."/>
            <person name="Potekhin A."/>
            <person name="Sassera D."/>
            <person name="Petroni G."/>
        </authorList>
    </citation>
    <scope>NUCLEOTIDE SEQUENCE [LARGE SCALE GENOMIC DNA]</scope>
    <source>
        <strain evidence="10">CyL4-1</strain>
    </source>
</reference>
<feature type="active site" description="Proton donor/acceptor" evidence="9">
    <location>
        <position position="162"/>
    </location>
</feature>
<protein>
    <recommendedName>
        <fullName evidence="9">D-alanyl-D-alanine dipeptidase</fullName>
        <shortName evidence="9">D-Ala-D-Ala dipeptidase</shortName>
        <ecNumber evidence="9">3.4.13.22</ecNumber>
    </recommendedName>
</protein>
<sequence>MNYLDKIGFQDISQFQVDFDIKYSTTDNFVQQKIYDQDFKMLHKDAALRLENATLYAKTLGYKIKIFDAFRPISAQRKMWNIVQNPDYVSNPDTGPCCHCRGIAIDLTLTKDDIEIDMGSEFDFFGGLSHHDSKDITNKQRESRIILAGIMSISGFCSIRTEWWHYQLPNYQNYEKIEYNP</sequence>
<comment type="similarity">
    <text evidence="9">Belongs to the peptidase M15D family.</text>
</comment>
<dbReference type="GO" id="GO:0071555">
    <property type="term" value="P:cell wall organization"/>
    <property type="evidence" value="ECO:0007669"/>
    <property type="project" value="UniProtKB-KW"/>
</dbReference>